<dbReference type="EMBL" id="MLYV02000378">
    <property type="protein sequence ID" value="PSS05358.1"/>
    <property type="molecule type" value="Genomic_DNA"/>
</dbReference>
<name>A0A2R6QB49_9APHY</name>
<protein>
    <submittedName>
        <fullName evidence="1">Uncharacterized protein</fullName>
    </submittedName>
</protein>
<sequence length="62" mass="6826">THVAQDTQSPDDCYQSWRANPTEYSTASRRALCVMNIATVLVNTVTLLQNISGVIISPFVEV</sequence>
<dbReference type="AlphaFoldDB" id="A0A2R6QB49"/>
<comment type="caution">
    <text evidence="1">The sequence shown here is derived from an EMBL/GenBank/DDBJ whole genome shotgun (WGS) entry which is preliminary data.</text>
</comment>
<keyword evidence="2" id="KW-1185">Reference proteome</keyword>
<gene>
    <name evidence="1" type="ORF">PHLCEN_2v3930</name>
</gene>
<accession>A0A2R6QB49</accession>
<reference evidence="1 2" key="1">
    <citation type="submission" date="2018-02" db="EMBL/GenBank/DDBJ databases">
        <title>Genome sequence of the basidiomycete white-rot fungus Phlebia centrifuga.</title>
        <authorList>
            <person name="Granchi Z."/>
            <person name="Peng M."/>
            <person name="de Vries R.P."/>
            <person name="Hilden K."/>
            <person name="Makela M.R."/>
            <person name="Grigoriev I."/>
            <person name="Riley R."/>
        </authorList>
    </citation>
    <scope>NUCLEOTIDE SEQUENCE [LARGE SCALE GENOMIC DNA]</scope>
    <source>
        <strain evidence="1 2">FBCC195</strain>
    </source>
</reference>
<evidence type="ECO:0000313" key="1">
    <source>
        <dbReference type="EMBL" id="PSS05358.1"/>
    </source>
</evidence>
<proteinExistence type="predicted"/>
<dbReference type="Proteomes" id="UP000186601">
    <property type="component" value="Unassembled WGS sequence"/>
</dbReference>
<organism evidence="1 2">
    <name type="scientific">Hermanssonia centrifuga</name>
    <dbReference type="NCBI Taxonomy" id="98765"/>
    <lineage>
        <taxon>Eukaryota</taxon>
        <taxon>Fungi</taxon>
        <taxon>Dikarya</taxon>
        <taxon>Basidiomycota</taxon>
        <taxon>Agaricomycotina</taxon>
        <taxon>Agaricomycetes</taxon>
        <taxon>Polyporales</taxon>
        <taxon>Meruliaceae</taxon>
        <taxon>Hermanssonia</taxon>
    </lineage>
</organism>
<feature type="non-terminal residue" evidence="1">
    <location>
        <position position="1"/>
    </location>
</feature>
<evidence type="ECO:0000313" key="2">
    <source>
        <dbReference type="Proteomes" id="UP000186601"/>
    </source>
</evidence>